<reference evidence="2 3" key="1">
    <citation type="submission" date="2018-07" db="EMBL/GenBank/DDBJ databases">
        <title>A high quality draft genome assembly of the barn swallow (H. rustica rustica).</title>
        <authorList>
            <person name="Formenti G."/>
            <person name="Chiara M."/>
            <person name="Poveda L."/>
            <person name="Francoijs K.-J."/>
            <person name="Bonisoli-Alquati A."/>
            <person name="Canova L."/>
            <person name="Gianfranceschi L."/>
            <person name="Horner D.S."/>
            <person name="Saino N."/>
        </authorList>
    </citation>
    <scope>NUCLEOTIDE SEQUENCE [LARGE SCALE GENOMIC DNA]</scope>
    <source>
        <strain evidence="2">Chelidonia</strain>
        <tissue evidence="2">Blood</tissue>
    </source>
</reference>
<dbReference type="PANTHER" id="PTHR28642:SF1">
    <property type="entry name" value="MEIOSIS 1 ARREST PROTEIN"/>
    <property type="match status" value="1"/>
</dbReference>
<comment type="caution">
    <text evidence="2">The sequence shown here is derived from an EMBL/GenBank/DDBJ whole genome shotgun (WGS) entry which is preliminary data.</text>
</comment>
<gene>
    <name evidence="2" type="ORF">DUI87_09673</name>
</gene>
<evidence type="ECO:0000313" key="2">
    <source>
        <dbReference type="EMBL" id="RMC14575.1"/>
    </source>
</evidence>
<feature type="region of interest" description="Disordered" evidence="1">
    <location>
        <begin position="1"/>
        <end position="82"/>
    </location>
</feature>
<dbReference type="STRING" id="333673.A0A3M0KN85"/>
<name>A0A3M0KN85_HIRRU</name>
<evidence type="ECO:0000256" key="1">
    <source>
        <dbReference type="SAM" id="MobiDB-lite"/>
    </source>
</evidence>
<dbReference type="Proteomes" id="UP000269221">
    <property type="component" value="Unassembled WGS sequence"/>
</dbReference>
<dbReference type="GO" id="GO:0007283">
    <property type="term" value="P:spermatogenesis"/>
    <property type="evidence" value="ECO:0007669"/>
    <property type="project" value="InterPro"/>
</dbReference>
<sequence length="638" mass="70568">MREALAAHARRPRDPPGIRPGSARDPPGIRPGSARDPPGIRPGSARDPPGIRPGSARDPEIGPAQLRHPRAEAMNSRKLPSEPRRIFPAAKAPSQQPSRILVVDVTSPSWANTCSVLSEALENVLCLACGLAGPCRVPLLSLYVVQPQQECLLPFTQVKENFARIQACISELRSLPAEGCFPQGGNGVVQAVQDGLQQFKQYSRHTAAGGSTNSSVEITILTSQPSREMVKQLEKKLQDVDLVSLRRIQVIEVLKRDFLEPEDVEQCVPAEEPSTDMAILGMDIEVQTVEDNVISLEMLFKTWLHDHGTEREQLHLLLPSGGFGHAAVPKNTLSISFSLPSAPLQRDPESLSLKKLPRIVQGAPSLPFREPVCLKCDLQERLLDPALLSGTPDGPGRAADPSSPWHVAAWPSTALHKLRVLKALKSEGVCESVLYGLPFIIKPTSCWQLDWDELETNQHSFHALCHSLLRRKWMLLARREPQNTGPNWNVVVHPYYVVVPSDSATLLVKAVAIRELLLPSAFPALLAEHPERVRGPIEQTRVLPSKQSALNNLEVEVAYNPLHLKSNLYKHLKSSLYKPPHRQQPQPREQRPERHQPRQQNPSGEEDSAEGNSHKLVLATAELYFYRTEASSPSLGIR</sequence>
<organism evidence="2 3">
    <name type="scientific">Hirundo rustica rustica</name>
    <dbReference type="NCBI Taxonomy" id="333673"/>
    <lineage>
        <taxon>Eukaryota</taxon>
        <taxon>Metazoa</taxon>
        <taxon>Chordata</taxon>
        <taxon>Craniata</taxon>
        <taxon>Vertebrata</taxon>
        <taxon>Euteleostomi</taxon>
        <taxon>Archelosauria</taxon>
        <taxon>Archosauria</taxon>
        <taxon>Dinosauria</taxon>
        <taxon>Saurischia</taxon>
        <taxon>Theropoda</taxon>
        <taxon>Coelurosauria</taxon>
        <taxon>Aves</taxon>
        <taxon>Neognathae</taxon>
        <taxon>Neoaves</taxon>
        <taxon>Telluraves</taxon>
        <taxon>Australaves</taxon>
        <taxon>Passeriformes</taxon>
        <taxon>Sylvioidea</taxon>
        <taxon>Hirundinidae</taxon>
        <taxon>Hirundo</taxon>
    </lineage>
</organism>
<dbReference type="EMBL" id="QRBI01000105">
    <property type="protein sequence ID" value="RMC14575.1"/>
    <property type="molecule type" value="Genomic_DNA"/>
</dbReference>
<keyword evidence="3" id="KW-1185">Reference proteome</keyword>
<protein>
    <recommendedName>
        <fullName evidence="4">Meiosis 1 arrest protein</fullName>
    </recommendedName>
</protein>
<dbReference type="GO" id="GO:0007127">
    <property type="term" value="P:meiosis I"/>
    <property type="evidence" value="ECO:0007669"/>
    <property type="project" value="InterPro"/>
</dbReference>
<proteinExistence type="predicted"/>
<feature type="region of interest" description="Disordered" evidence="1">
    <location>
        <begin position="577"/>
        <end position="614"/>
    </location>
</feature>
<dbReference type="InterPro" id="IPR033587">
    <property type="entry name" value="M1AP"/>
</dbReference>
<dbReference type="AlphaFoldDB" id="A0A3M0KN85"/>
<dbReference type="OrthoDB" id="6433824at2759"/>
<evidence type="ECO:0008006" key="4">
    <source>
        <dbReference type="Google" id="ProtNLM"/>
    </source>
</evidence>
<dbReference type="PANTHER" id="PTHR28642">
    <property type="entry name" value="MEIOSIS 1 ARREST PROTEIN"/>
    <property type="match status" value="1"/>
</dbReference>
<evidence type="ECO:0000313" key="3">
    <source>
        <dbReference type="Proteomes" id="UP000269221"/>
    </source>
</evidence>
<dbReference type="GO" id="GO:0051308">
    <property type="term" value="P:male meiosis chromosome separation"/>
    <property type="evidence" value="ECO:0007669"/>
    <property type="project" value="TreeGrafter"/>
</dbReference>
<accession>A0A3M0KN85</accession>